<dbReference type="AlphaFoldDB" id="X0S5K4"/>
<gene>
    <name evidence="1" type="ORF">S01H1_00101</name>
</gene>
<feature type="non-terminal residue" evidence="1">
    <location>
        <position position="57"/>
    </location>
</feature>
<evidence type="ECO:0000313" key="1">
    <source>
        <dbReference type="EMBL" id="GAF70476.1"/>
    </source>
</evidence>
<proteinExistence type="predicted"/>
<sequence length="57" mass="6700">MKILLIQPHLSLLQKGIWKRNLEQAMNKFYAPPLTLEQLYAITPEDHEVEIIDERIG</sequence>
<protein>
    <submittedName>
        <fullName evidence="1">Uncharacterized protein</fullName>
    </submittedName>
</protein>
<dbReference type="EMBL" id="BARS01000027">
    <property type="protein sequence ID" value="GAF70476.1"/>
    <property type="molecule type" value="Genomic_DNA"/>
</dbReference>
<organism evidence="1">
    <name type="scientific">marine sediment metagenome</name>
    <dbReference type="NCBI Taxonomy" id="412755"/>
    <lineage>
        <taxon>unclassified sequences</taxon>
        <taxon>metagenomes</taxon>
        <taxon>ecological metagenomes</taxon>
    </lineage>
</organism>
<comment type="caution">
    <text evidence="1">The sequence shown here is derived from an EMBL/GenBank/DDBJ whole genome shotgun (WGS) entry which is preliminary data.</text>
</comment>
<accession>X0S5K4</accession>
<name>X0S5K4_9ZZZZ</name>
<reference evidence="1" key="1">
    <citation type="journal article" date="2014" name="Front. Microbiol.">
        <title>High frequency of phylogenetically diverse reductive dehalogenase-homologous genes in deep subseafloor sedimentary metagenomes.</title>
        <authorList>
            <person name="Kawai M."/>
            <person name="Futagami T."/>
            <person name="Toyoda A."/>
            <person name="Takaki Y."/>
            <person name="Nishi S."/>
            <person name="Hori S."/>
            <person name="Arai W."/>
            <person name="Tsubouchi T."/>
            <person name="Morono Y."/>
            <person name="Uchiyama I."/>
            <person name="Ito T."/>
            <person name="Fujiyama A."/>
            <person name="Inagaki F."/>
            <person name="Takami H."/>
        </authorList>
    </citation>
    <scope>NUCLEOTIDE SEQUENCE</scope>
    <source>
        <strain evidence="1">Expedition CK06-06</strain>
    </source>
</reference>